<protein>
    <submittedName>
        <fullName evidence="1">Uncharacterized protein</fullName>
    </submittedName>
</protein>
<comment type="caution">
    <text evidence="1">The sequence shown here is derived from an EMBL/GenBank/DDBJ whole genome shotgun (WGS) entry which is preliminary data.</text>
</comment>
<evidence type="ECO:0000313" key="1">
    <source>
        <dbReference type="EMBL" id="GIX99552.1"/>
    </source>
</evidence>
<proteinExistence type="predicted"/>
<evidence type="ECO:0000313" key="2">
    <source>
        <dbReference type="Proteomes" id="UP001054945"/>
    </source>
</evidence>
<keyword evidence="2" id="KW-1185">Reference proteome</keyword>
<dbReference type="AlphaFoldDB" id="A0AAV4PWJ8"/>
<sequence>MASGTDVTGLSASDLWSQQLPDFGWCYLQVTRQVSLLEKIDSPSLNPIHLQKVLIEFRRFLSLEFQECILFASLFIKVLCHGFRAFEATRTEFRCLRIQRAILCAFAP</sequence>
<name>A0AAV4PWJ8_CAEEX</name>
<organism evidence="1 2">
    <name type="scientific">Caerostris extrusa</name>
    <name type="common">Bark spider</name>
    <name type="synonym">Caerostris bankana</name>
    <dbReference type="NCBI Taxonomy" id="172846"/>
    <lineage>
        <taxon>Eukaryota</taxon>
        <taxon>Metazoa</taxon>
        <taxon>Ecdysozoa</taxon>
        <taxon>Arthropoda</taxon>
        <taxon>Chelicerata</taxon>
        <taxon>Arachnida</taxon>
        <taxon>Araneae</taxon>
        <taxon>Araneomorphae</taxon>
        <taxon>Entelegynae</taxon>
        <taxon>Araneoidea</taxon>
        <taxon>Araneidae</taxon>
        <taxon>Caerostris</taxon>
    </lineage>
</organism>
<dbReference type="EMBL" id="BPLR01005063">
    <property type="protein sequence ID" value="GIX99552.1"/>
    <property type="molecule type" value="Genomic_DNA"/>
</dbReference>
<accession>A0AAV4PWJ8</accession>
<dbReference type="Proteomes" id="UP001054945">
    <property type="component" value="Unassembled WGS sequence"/>
</dbReference>
<reference evidence="1 2" key="1">
    <citation type="submission" date="2021-06" db="EMBL/GenBank/DDBJ databases">
        <title>Caerostris extrusa draft genome.</title>
        <authorList>
            <person name="Kono N."/>
            <person name="Arakawa K."/>
        </authorList>
    </citation>
    <scope>NUCLEOTIDE SEQUENCE [LARGE SCALE GENOMIC DNA]</scope>
</reference>
<gene>
    <name evidence="1" type="ORF">CEXT_676061</name>
</gene>